<evidence type="ECO:0000313" key="2">
    <source>
        <dbReference type="Proteomes" id="UP000033874"/>
    </source>
</evidence>
<evidence type="ECO:0008006" key="3">
    <source>
        <dbReference type="Google" id="ProtNLM"/>
    </source>
</evidence>
<dbReference type="RefSeq" id="WP_046762873.1">
    <property type="nucleotide sequence ID" value="NZ_LBIC01000003.1"/>
</dbReference>
<dbReference type="GO" id="GO:0003677">
    <property type="term" value="F:DNA binding"/>
    <property type="evidence" value="ECO:0007669"/>
    <property type="project" value="InterPro"/>
</dbReference>
<evidence type="ECO:0000313" key="1">
    <source>
        <dbReference type="EMBL" id="KKW92657.1"/>
    </source>
</evidence>
<dbReference type="Gene3D" id="1.10.260.40">
    <property type="entry name" value="lambda repressor-like DNA-binding domains"/>
    <property type="match status" value="1"/>
</dbReference>
<dbReference type="EMBL" id="LBIC01000003">
    <property type="protein sequence ID" value="KKW92657.1"/>
    <property type="molecule type" value="Genomic_DNA"/>
</dbReference>
<dbReference type="Proteomes" id="UP000033874">
    <property type="component" value="Unassembled WGS sequence"/>
</dbReference>
<name>A0A0M3AR17_9SPHN</name>
<gene>
    <name evidence="1" type="ORF">YP76_06905</name>
</gene>
<accession>A0A0M3AR17</accession>
<dbReference type="SUPFAM" id="SSF47413">
    <property type="entry name" value="lambda repressor-like DNA-binding domains"/>
    <property type="match status" value="1"/>
</dbReference>
<comment type="caution">
    <text evidence="1">The sequence shown here is derived from an EMBL/GenBank/DDBJ whole genome shotgun (WGS) entry which is preliminary data.</text>
</comment>
<organism evidence="1 2">
    <name type="scientific">Sphingobium chungbukense</name>
    <dbReference type="NCBI Taxonomy" id="56193"/>
    <lineage>
        <taxon>Bacteria</taxon>
        <taxon>Pseudomonadati</taxon>
        <taxon>Pseudomonadota</taxon>
        <taxon>Alphaproteobacteria</taxon>
        <taxon>Sphingomonadales</taxon>
        <taxon>Sphingomonadaceae</taxon>
        <taxon>Sphingobium</taxon>
    </lineage>
</organism>
<dbReference type="PATRIC" id="fig|56193.3.peg.1426"/>
<proteinExistence type="predicted"/>
<reference evidence="1 2" key="1">
    <citation type="submission" date="2015-04" db="EMBL/GenBank/DDBJ databases">
        <title>Genome sequence of aromatic hydrocarbons-degrading Sphingobium chungbukense DJ77.</title>
        <authorList>
            <person name="Kim Y.-C."/>
            <person name="Chae J.-C."/>
        </authorList>
    </citation>
    <scope>NUCLEOTIDE SEQUENCE [LARGE SCALE GENOMIC DNA]</scope>
    <source>
        <strain evidence="1 2">DJ77</strain>
    </source>
</reference>
<dbReference type="InterPro" id="IPR010982">
    <property type="entry name" value="Lambda_DNA-bd_dom_sf"/>
</dbReference>
<protein>
    <recommendedName>
        <fullName evidence="3">HTH cro/C1-type domain-containing protein</fullName>
    </recommendedName>
</protein>
<dbReference type="STRING" id="56193.YP76_06905"/>
<sequence>MVHDIINRVRETLKQPGMSKHKLALMAGLHRNTLREADAEDWNPSASTLAALEPIIMSAEQGRAA</sequence>
<dbReference type="AlphaFoldDB" id="A0A0M3AR17"/>
<keyword evidence="2" id="KW-1185">Reference proteome</keyword>